<dbReference type="InterPro" id="IPR000048">
    <property type="entry name" value="IQ_motif_EF-hand-BS"/>
</dbReference>
<dbReference type="SUPFAM" id="SSF54236">
    <property type="entry name" value="Ubiquitin-like"/>
    <property type="match status" value="1"/>
</dbReference>
<feature type="repeat" description="ANK" evidence="3">
    <location>
        <begin position="107"/>
        <end position="139"/>
    </location>
</feature>
<accession>A0A1Q9ETT9</accession>
<dbReference type="Gene3D" id="1.25.40.20">
    <property type="entry name" value="Ankyrin repeat-containing domain"/>
    <property type="match status" value="6"/>
</dbReference>
<feature type="compositionally biased region" description="Acidic residues" evidence="4">
    <location>
        <begin position="1231"/>
        <end position="1241"/>
    </location>
</feature>
<keyword evidence="7" id="KW-1185">Reference proteome</keyword>
<protein>
    <submittedName>
        <fullName evidence="6">Ankyrin repeat domain-containing protein 50</fullName>
    </submittedName>
</protein>
<dbReference type="InterPro" id="IPR029071">
    <property type="entry name" value="Ubiquitin-like_domsf"/>
</dbReference>
<proteinExistence type="predicted"/>
<comment type="caution">
    <text evidence="6">The sequence shown here is derived from an EMBL/GenBank/DDBJ whole genome shotgun (WGS) entry which is preliminary data.</text>
</comment>
<organism evidence="6 7">
    <name type="scientific">Symbiodinium microadriaticum</name>
    <name type="common">Dinoflagellate</name>
    <name type="synonym">Zooxanthella microadriatica</name>
    <dbReference type="NCBI Taxonomy" id="2951"/>
    <lineage>
        <taxon>Eukaryota</taxon>
        <taxon>Sar</taxon>
        <taxon>Alveolata</taxon>
        <taxon>Dinophyceae</taxon>
        <taxon>Suessiales</taxon>
        <taxon>Symbiodiniaceae</taxon>
        <taxon>Symbiodinium</taxon>
    </lineage>
</organism>
<keyword evidence="2 3" id="KW-0040">ANK repeat</keyword>
<dbReference type="PANTHER" id="PTHR24173">
    <property type="entry name" value="ANKYRIN REPEAT CONTAINING"/>
    <property type="match status" value="1"/>
</dbReference>
<dbReference type="SUPFAM" id="SSF48403">
    <property type="entry name" value="Ankyrin repeat"/>
    <property type="match status" value="2"/>
</dbReference>
<dbReference type="EMBL" id="LSRX01000071">
    <property type="protein sequence ID" value="OLQ10818.1"/>
    <property type="molecule type" value="Genomic_DNA"/>
</dbReference>
<feature type="compositionally biased region" description="Basic and acidic residues" evidence="4">
    <location>
        <begin position="1210"/>
        <end position="1219"/>
    </location>
</feature>
<dbReference type="PROSITE" id="PS50096">
    <property type="entry name" value="IQ"/>
    <property type="match status" value="7"/>
</dbReference>
<evidence type="ECO:0000259" key="5">
    <source>
        <dbReference type="PROSITE" id="PS50053"/>
    </source>
</evidence>
<evidence type="ECO:0000256" key="2">
    <source>
        <dbReference type="ARBA" id="ARBA00023043"/>
    </source>
</evidence>
<feature type="region of interest" description="Disordered" evidence="4">
    <location>
        <begin position="539"/>
        <end position="571"/>
    </location>
</feature>
<name>A0A1Q9ETT9_SYMMI</name>
<dbReference type="PROSITE" id="PS50297">
    <property type="entry name" value="ANK_REP_REGION"/>
    <property type="match status" value="10"/>
</dbReference>
<dbReference type="PROSITE" id="PS50088">
    <property type="entry name" value="ANK_REPEAT"/>
    <property type="match status" value="11"/>
</dbReference>
<feature type="repeat" description="ANK" evidence="3">
    <location>
        <begin position="403"/>
        <end position="435"/>
    </location>
</feature>
<dbReference type="Gene3D" id="1.20.5.190">
    <property type="match status" value="4"/>
</dbReference>
<evidence type="ECO:0000256" key="1">
    <source>
        <dbReference type="ARBA" id="ARBA00022737"/>
    </source>
</evidence>
<dbReference type="Pfam" id="PF00023">
    <property type="entry name" value="Ank"/>
    <property type="match status" value="2"/>
</dbReference>
<feature type="repeat" description="ANK" evidence="3">
    <location>
        <begin position="337"/>
        <end position="369"/>
    </location>
</feature>
<evidence type="ECO:0000256" key="4">
    <source>
        <dbReference type="SAM" id="MobiDB-lite"/>
    </source>
</evidence>
<feature type="repeat" description="ANK" evidence="3">
    <location>
        <begin position="140"/>
        <end position="172"/>
    </location>
</feature>
<feature type="repeat" description="ANK" evidence="3">
    <location>
        <begin position="469"/>
        <end position="501"/>
    </location>
</feature>
<gene>
    <name evidence="6" type="primary">ANKRD50</name>
    <name evidence="6" type="ORF">AK812_SmicGene5441</name>
</gene>
<evidence type="ECO:0000313" key="6">
    <source>
        <dbReference type="EMBL" id="OLQ10818.1"/>
    </source>
</evidence>
<evidence type="ECO:0000256" key="3">
    <source>
        <dbReference type="PROSITE-ProRule" id="PRU00023"/>
    </source>
</evidence>
<feature type="region of interest" description="Disordered" evidence="4">
    <location>
        <begin position="1003"/>
        <end position="1031"/>
    </location>
</feature>
<dbReference type="Proteomes" id="UP000186817">
    <property type="component" value="Unassembled WGS sequence"/>
</dbReference>
<dbReference type="Pfam" id="PF00612">
    <property type="entry name" value="IQ"/>
    <property type="match status" value="5"/>
</dbReference>
<feature type="region of interest" description="Disordered" evidence="4">
    <location>
        <begin position="1210"/>
        <end position="1241"/>
    </location>
</feature>
<feature type="repeat" description="ANK" evidence="3">
    <location>
        <begin position="304"/>
        <end position="336"/>
    </location>
</feature>
<dbReference type="PROSITE" id="PS50053">
    <property type="entry name" value="UBIQUITIN_2"/>
    <property type="match status" value="1"/>
</dbReference>
<feature type="repeat" description="ANK" evidence="3">
    <location>
        <begin position="239"/>
        <end position="261"/>
    </location>
</feature>
<dbReference type="InterPro" id="IPR000626">
    <property type="entry name" value="Ubiquitin-like_dom"/>
</dbReference>
<keyword evidence="1" id="KW-0677">Repeat</keyword>
<dbReference type="InterPro" id="IPR002110">
    <property type="entry name" value="Ankyrin_rpt"/>
</dbReference>
<feature type="repeat" description="ANK" evidence="3">
    <location>
        <begin position="436"/>
        <end position="468"/>
    </location>
</feature>
<sequence length="1241" mass="137843">MLHVWKMSGEEMAAIPVEELSDVMSLKHRLRATHQIPVSLLRFLHDGRRLDDAFRLCTPMEVQLVVKSRADKVIVSNELLEAAADGEAEVVRLLCLAGASKDFVDRYGKTALILATDNGHEEVVRVLLEADVAKDRTDAVGKTALIYASCHGDLHAVRLLLEAGATANVRDALGKAALAYSASLGYVEIVRSLLEASASPNLADGFSQTALHSASSNGCAEIVCLLLHATAVAEQKDRKGRTALSYASENGHGDAVRLLLQVMGGELKDKCGRTALSYASAGGHFEVTQLLLEHRAAVDSVDQTDRAALVWASSCGHVEVARILLEKGATVDLCDQNGRSALIEAAEIGHVQMVQLLLVLGAATNATDGYGKTALTYASDNGHFDVVRLLSEASAATDIVDRSGKTALLRAAIKGHTSVVKSLLEAGAAADYTDGYGKTALSFASGTGDADLVRLLLEAHAAADLMDRSGKTALMRASAKGHAHVVQLLLDIGVRTDLSDRMGKTALMWASANGHDEIVGLLVSTDMPGKSTKIESSLGDLQEQPGCTGPKARSFQAPESPGNTQEKALESSLGVTLPPLVPKEKAPSKRANADAADFLKNEEMLWANFAAKTLHSLILPSAYDQGLFRFQENRGMNTNHNALAQAMNDHPKALMDIIDAEVDCEPSMSAPNDFRPNRSMKRSTRTAKVVRRTGVFNSTTFRDKVMNDRERLALGGKTATPKEQNAAASIIQTTWRNWHKYLQENSEWITVTWICATMIQSHWRSYHVRRVKLDRMVTNIQKIVRGVLVRRAMRQHRAAVTIQKRMVGILTRMRMKRLAEAATNMQRLARGFLARRRFQRFFTFKVSKVICIERFVRARLAKKRIAEKREEFEQQRLLDKASIDLQRLYRGWKGRAVAYARYMDAMQHKLEFDSATRIQSLYRARKARKRVDNLRDQRLKEMEGAATYLRKMWLGAQTRAQYLKLKRDSAQRHAFVVNFTRGKVLADPGKGYWGQRVHRDPAPVARLPGPRQMGEPWAKRRSSAGGAATGAASDGRIAWSYSGAKRWQQRCYNATWCIFTDLLYIGLWLLQALQAIAKSRLTSKEDALAQERGKLASIGKVVHARLARANHAAAKIQSVHRGGMVRARLWDQVRGQRAVLAQALVRGFLVRRRLRKLREKVTFIQQIYRKWRTLPKMRRLIHLRHAVLRKRQATVIQRFWRQHAENKRVKQIREEREKVSPPAPATAAGDAGDDSEPPEDF</sequence>
<reference evidence="6 7" key="1">
    <citation type="submission" date="2016-02" db="EMBL/GenBank/DDBJ databases">
        <title>Genome analysis of coral dinoflagellate symbionts highlights evolutionary adaptations to a symbiotic lifestyle.</title>
        <authorList>
            <person name="Aranda M."/>
            <person name="Li Y."/>
            <person name="Liew Y.J."/>
            <person name="Baumgarten S."/>
            <person name="Simakov O."/>
            <person name="Wilson M."/>
            <person name="Piel J."/>
            <person name="Ashoor H."/>
            <person name="Bougouffa S."/>
            <person name="Bajic V.B."/>
            <person name="Ryu T."/>
            <person name="Ravasi T."/>
            <person name="Bayer T."/>
            <person name="Micklem G."/>
            <person name="Kim H."/>
            <person name="Bhak J."/>
            <person name="Lajeunesse T.C."/>
            <person name="Voolstra C.R."/>
        </authorList>
    </citation>
    <scope>NUCLEOTIDE SEQUENCE [LARGE SCALE GENOMIC DNA]</scope>
    <source>
        <strain evidence="6 7">CCMP2467</strain>
    </source>
</reference>
<dbReference type="OrthoDB" id="285735at2759"/>
<dbReference type="InterPro" id="IPR036770">
    <property type="entry name" value="Ankyrin_rpt-contain_sf"/>
</dbReference>
<feature type="repeat" description="ANK" evidence="3">
    <location>
        <begin position="271"/>
        <end position="303"/>
    </location>
</feature>
<dbReference type="SMART" id="SM00015">
    <property type="entry name" value="IQ"/>
    <property type="match status" value="10"/>
</dbReference>
<dbReference type="AlphaFoldDB" id="A0A1Q9ETT9"/>
<dbReference type="PANTHER" id="PTHR24173:SF74">
    <property type="entry name" value="ANKYRIN REPEAT DOMAIN-CONTAINING PROTEIN 16"/>
    <property type="match status" value="1"/>
</dbReference>
<dbReference type="Pfam" id="PF12796">
    <property type="entry name" value="Ank_2"/>
    <property type="match status" value="4"/>
</dbReference>
<feature type="repeat" description="ANK" evidence="3">
    <location>
        <begin position="370"/>
        <end position="402"/>
    </location>
</feature>
<dbReference type="SMART" id="SM00248">
    <property type="entry name" value="ANK"/>
    <property type="match status" value="14"/>
</dbReference>
<feature type="domain" description="Ubiquitin-like" evidence="5">
    <location>
        <begin position="1"/>
        <end position="52"/>
    </location>
</feature>
<evidence type="ECO:0000313" key="7">
    <source>
        <dbReference type="Proteomes" id="UP000186817"/>
    </source>
</evidence>
<feature type="repeat" description="ANK" evidence="3">
    <location>
        <begin position="173"/>
        <end position="205"/>
    </location>
</feature>